<name>A0A829W883_9FIRM</name>
<accession>A0A829W883</accession>
<protein>
    <recommendedName>
        <fullName evidence="3">HTH araC/xylS-type domain-containing protein</fullName>
    </recommendedName>
</protein>
<dbReference type="AlphaFoldDB" id="A0A829W883"/>
<proteinExistence type="predicted"/>
<evidence type="ECO:0000259" key="3">
    <source>
        <dbReference type="PROSITE" id="PS01124"/>
    </source>
</evidence>
<dbReference type="InterPro" id="IPR018060">
    <property type="entry name" value="HTH_AraC"/>
</dbReference>
<feature type="domain" description="HTH araC/xylS-type" evidence="3">
    <location>
        <begin position="1"/>
        <end position="44"/>
    </location>
</feature>
<dbReference type="SUPFAM" id="SSF46689">
    <property type="entry name" value="Homeodomain-like"/>
    <property type="match status" value="1"/>
</dbReference>
<dbReference type="Proteomes" id="UP000315200">
    <property type="component" value="Unassembled WGS sequence"/>
</dbReference>
<sequence length="51" mass="5892">MLAKDCLIHTDKQMAQEAGYANLSNFTRRFKSSENMTPGQYRYLYGDGKKI</sequence>
<dbReference type="GeneID" id="57961692"/>
<evidence type="ECO:0000313" key="4">
    <source>
        <dbReference type="EMBL" id="GEA35323.1"/>
    </source>
</evidence>
<dbReference type="PROSITE" id="PS01124">
    <property type="entry name" value="HTH_ARAC_FAMILY_2"/>
    <property type="match status" value="1"/>
</dbReference>
<dbReference type="EMBL" id="BJLB01000001">
    <property type="protein sequence ID" value="GEA35323.1"/>
    <property type="molecule type" value="Genomic_DNA"/>
</dbReference>
<organism evidence="4 5">
    <name type="scientific">Enterocloster clostridioformis</name>
    <dbReference type="NCBI Taxonomy" id="1531"/>
    <lineage>
        <taxon>Bacteria</taxon>
        <taxon>Bacillati</taxon>
        <taxon>Bacillota</taxon>
        <taxon>Clostridia</taxon>
        <taxon>Lachnospirales</taxon>
        <taxon>Lachnospiraceae</taxon>
        <taxon>Enterocloster</taxon>
    </lineage>
</organism>
<dbReference type="InterPro" id="IPR009057">
    <property type="entry name" value="Homeodomain-like_sf"/>
</dbReference>
<evidence type="ECO:0000256" key="1">
    <source>
        <dbReference type="ARBA" id="ARBA00023015"/>
    </source>
</evidence>
<dbReference type="Pfam" id="PF00165">
    <property type="entry name" value="HTH_AraC"/>
    <property type="match status" value="1"/>
</dbReference>
<dbReference type="GO" id="GO:0043565">
    <property type="term" value="F:sequence-specific DNA binding"/>
    <property type="evidence" value="ECO:0007669"/>
    <property type="project" value="InterPro"/>
</dbReference>
<keyword evidence="2" id="KW-0804">Transcription</keyword>
<dbReference type="Gene3D" id="1.10.10.60">
    <property type="entry name" value="Homeodomain-like"/>
    <property type="match status" value="1"/>
</dbReference>
<evidence type="ECO:0000256" key="2">
    <source>
        <dbReference type="ARBA" id="ARBA00023163"/>
    </source>
</evidence>
<evidence type="ECO:0000313" key="5">
    <source>
        <dbReference type="Proteomes" id="UP000315200"/>
    </source>
</evidence>
<reference evidence="4 5" key="1">
    <citation type="submission" date="2019-06" db="EMBL/GenBank/DDBJ databases">
        <title>Draft genome sequence of [Clostridium] clostridioforme NBRC 113352.</title>
        <authorList>
            <person name="Miura T."/>
            <person name="Furukawa M."/>
            <person name="Shimamura M."/>
            <person name="Ohyama Y."/>
            <person name="Yamazoe A."/>
            <person name="Kawasaki H."/>
        </authorList>
    </citation>
    <scope>NUCLEOTIDE SEQUENCE [LARGE SCALE GENOMIC DNA]</scope>
    <source>
        <strain evidence="4 5">NBRC 113352</strain>
    </source>
</reference>
<comment type="caution">
    <text evidence="4">The sequence shown here is derived from an EMBL/GenBank/DDBJ whole genome shotgun (WGS) entry which is preliminary data.</text>
</comment>
<dbReference type="RefSeq" id="WP_235388926.1">
    <property type="nucleotide sequence ID" value="NZ_AP031445.1"/>
</dbReference>
<keyword evidence="1" id="KW-0805">Transcription regulation</keyword>
<gene>
    <name evidence="4" type="ORF">Ccl03g_10360</name>
</gene>
<dbReference type="GO" id="GO:0003700">
    <property type="term" value="F:DNA-binding transcription factor activity"/>
    <property type="evidence" value="ECO:0007669"/>
    <property type="project" value="InterPro"/>
</dbReference>